<protein>
    <submittedName>
        <fullName evidence="1">G-protein coupled receptor-associated protein LMBRD2</fullName>
    </submittedName>
</protein>
<dbReference type="Proteomes" id="UP001228049">
    <property type="component" value="Unassembled WGS sequence"/>
</dbReference>
<comment type="caution">
    <text evidence="1">The sequence shown here is derived from an EMBL/GenBank/DDBJ whole genome shotgun (WGS) entry which is preliminary data.</text>
</comment>
<name>A0AAD9FIV4_DISEL</name>
<feature type="non-terminal residue" evidence="1">
    <location>
        <position position="80"/>
    </location>
</feature>
<accession>A0AAD9FIV4</accession>
<evidence type="ECO:0000313" key="1">
    <source>
        <dbReference type="EMBL" id="KAK1900350.1"/>
    </source>
</evidence>
<feature type="non-terminal residue" evidence="1">
    <location>
        <position position="1"/>
    </location>
</feature>
<proteinExistence type="predicted"/>
<keyword evidence="1" id="KW-0675">Receptor</keyword>
<evidence type="ECO:0000313" key="2">
    <source>
        <dbReference type="Proteomes" id="UP001228049"/>
    </source>
</evidence>
<dbReference type="EMBL" id="JASDAP010000007">
    <property type="protein sequence ID" value="KAK1900350.1"/>
    <property type="molecule type" value="Genomic_DNA"/>
</dbReference>
<sequence length="80" mass="9272">REKTIGRRWCRSEGKGRRSEVRQEFGNDGEQNKSNVTLHEYERCAVLQLHTGTHFRDLLFPENITCPPACVSVGERWELG</sequence>
<organism evidence="1 2">
    <name type="scientific">Dissostichus eleginoides</name>
    <name type="common">Patagonian toothfish</name>
    <name type="synonym">Dissostichus amissus</name>
    <dbReference type="NCBI Taxonomy" id="100907"/>
    <lineage>
        <taxon>Eukaryota</taxon>
        <taxon>Metazoa</taxon>
        <taxon>Chordata</taxon>
        <taxon>Craniata</taxon>
        <taxon>Vertebrata</taxon>
        <taxon>Euteleostomi</taxon>
        <taxon>Actinopterygii</taxon>
        <taxon>Neopterygii</taxon>
        <taxon>Teleostei</taxon>
        <taxon>Neoteleostei</taxon>
        <taxon>Acanthomorphata</taxon>
        <taxon>Eupercaria</taxon>
        <taxon>Perciformes</taxon>
        <taxon>Notothenioidei</taxon>
        <taxon>Nototheniidae</taxon>
        <taxon>Dissostichus</taxon>
    </lineage>
</organism>
<reference evidence="1" key="1">
    <citation type="submission" date="2023-04" db="EMBL/GenBank/DDBJ databases">
        <title>Chromosome-level genome of Chaenocephalus aceratus.</title>
        <authorList>
            <person name="Park H."/>
        </authorList>
    </citation>
    <scope>NUCLEOTIDE SEQUENCE</scope>
    <source>
        <strain evidence="1">DE</strain>
        <tissue evidence="1">Muscle</tissue>
    </source>
</reference>
<keyword evidence="2" id="KW-1185">Reference proteome</keyword>
<gene>
    <name evidence="1" type="ORF">KUDE01_001137</name>
</gene>
<dbReference type="AlphaFoldDB" id="A0AAD9FIV4"/>